<feature type="domain" description="Fe-containing alcohol dehydrogenase-like C-terminal" evidence="6">
    <location>
        <begin position="136"/>
        <end position="324"/>
    </location>
</feature>
<keyword evidence="4" id="KW-0520">NAD</keyword>
<comment type="caution">
    <text evidence="7">The sequence shown here is derived from an EMBL/GenBank/DDBJ whole genome shotgun (WGS) entry which is preliminary data.</text>
</comment>
<evidence type="ECO:0000259" key="5">
    <source>
        <dbReference type="Pfam" id="PF00465"/>
    </source>
</evidence>
<dbReference type="Pfam" id="PF25137">
    <property type="entry name" value="ADH_Fe_C"/>
    <property type="match status" value="1"/>
</dbReference>
<dbReference type="PROSITE" id="PS00913">
    <property type="entry name" value="ADH_IRON_1"/>
    <property type="match status" value="1"/>
</dbReference>
<evidence type="ECO:0000313" key="8">
    <source>
        <dbReference type="Proteomes" id="UP000005713"/>
    </source>
</evidence>
<dbReference type="PANTHER" id="PTHR11496:SF102">
    <property type="entry name" value="ALCOHOL DEHYDROGENASE 4"/>
    <property type="match status" value="1"/>
</dbReference>
<gene>
    <name evidence="7" type="ORF">SSE37_09758</name>
</gene>
<dbReference type="eggNOG" id="COG1454">
    <property type="taxonomic scope" value="Bacteria"/>
</dbReference>
<evidence type="ECO:0000256" key="2">
    <source>
        <dbReference type="ARBA" id="ARBA00007358"/>
    </source>
</evidence>
<comment type="similarity">
    <text evidence="2">Belongs to the iron-containing alcohol dehydrogenase family.</text>
</comment>
<dbReference type="InterPro" id="IPR001670">
    <property type="entry name" value="ADH_Fe/GldA"/>
</dbReference>
<evidence type="ECO:0000313" key="7">
    <source>
        <dbReference type="EMBL" id="EBA06531.1"/>
    </source>
</evidence>
<evidence type="ECO:0000259" key="6">
    <source>
        <dbReference type="Pfam" id="PF25137"/>
    </source>
</evidence>
<dbReference type="Gene3D" id="1.20.1090.10">
    <property type="entry name" value="Dehydroquinate synthase-like - alpha domain"/>
    <property type="match status" value="1"/>
</dbReference>
<dbReference type="CDD" id="cd08183">
    <property type="entry name" value="Fe-ADH-like"/>
    <property type="match status" value="1"/>
</dbReference>
<protein>
    <submittedName>
        <fullName evidence="7">Iron-containing alcohol dehydrogenase</fullName>
    </submittedName>
</protein>
<evidence type="ECO:0000256" key="3">
    <source>
        <dbReference type="ARBA" id="ARBA00023002"/>
    </source>
</evidence>
<accession>A3K852</accession>
<dbReference type="Pfam" id="PF00465">
    <property type="entry name" value="Fe-ADH"/>
    <property type="match status" value="1"/>
</dbReference>
<dbReference type="GO" id="GO:0004022">
    <property type="term" value="F:alcohol dehydrogenase (NAD+) activity"/>
    <property type="evidence" value="ECO:0007669"/>
    <property type="project" value="TreeGrafter"/>
</dbReference>
<dbReference type="Gene3D" id="3.40.50.1970">
    <property type="match status" value="1"/>
</dbReference>
<feature type="domain" description="Alcohol dehydrogenase iron-type/glycerol dehydrogenase GldA" evidence="5">
    <location>
        <begin position="13"/>
        <end position="124"/>
    </location>
</feature>
<dbReference type="AlphaFoldDB" id="A3K852"/>
<name>A3K852_SAGS3</name>
<proteinExistence type="inferred from homology"/>
<dbReference type="InterPro" id="IPR018211">
    <property type="entry name" value="ADH_Fe_CS"/>
</dbReference>
<dbReference type="SUPFAM" id="SSF56796">
    <property type="entry name" value="Dehydroquinate synthase-like"/>
    <property type="match status" value="1"/>
</dbReference>
<comment type="cofactor">
    <cofactor evidence="1">
        <name>Fe cation</name>
        <dbReference type="ChEBI" id="CHEBI:24875"/>
    </cofactor>
</comment>
<dbReference type="PANTHER" id="PTHR11496">
    <property type="entry name" value="ALCOHOL DEHYDROGENASE"/>
    <property type="match status" value="1"/>
</dbReference>
<dbReference type="GO" id="GO:0046872">
    <property type="term" value="F:metal ion binding"/>
    <property type="evidence" value="ECO:0007669"/>
    <property type="project" value="InterPro"/>
</dbReference>
<evidence type="ECO:0000256" key="1">
    <source>
        <dbReference type="ARBA" id="ARBA00001962"/>
    </source>
</evidence>
<keyword evidence="3" id="KW-0560">Oxidoreductase</keyword>
<dbReference type="InterPro" id="IPR056798">
    <property type="entry name" value="ADH_Fe_C"/>
</dbReference>
<dbReference type="Proteomes" id="UP000005713">
    <property type="component" value="Unassembled WGS sequence"/>
</dbReference>
<dbReference type="InterPro" id="IPR039697">
    <property type="entry name" value="Alcohol_dehydrogenase_Fe"/>
</dbReference>
<keyword evidence="8" id="KW-1185">Reference proteome</keyword>
<reference evidence="7 8" key="1">
    <citation type="submission" date="2006-06" db="EMBL/GenBank/DDBJ databases">
        <authorList>
            <person name="Moran M.A."/>
            <person name="Ferriera S."/>
            <person name="Johnson J."/>
            <person name="Kravitz S."/>
            <person name="Beeson K."/>
            <person name="Sutton G."/>
            <person name="Rogers Y.-H."/>
            <person name="Friedman R."/>
            <person name="Frazier M."/>
            <person name="Venter J.C."/>
        </authorList>
    </citation>
    <scope>NUCLEOTIDE SEQUENCE [LARGE SCALE GENOMIC DNA]</scope>
    <source>
        <strain evidence="7 8">E-37</strain>
    </source>
</reference>
<sequence>MAAGRPVVPVIAAGEPSLPHVETLIAELRDSGAGIVLAIGGGSVIDLGKALAALVPAPGGVLDHLEVVGAGQPLAAPPLPLIAVPTTAGTGAEATKNAVIDVPDHRRKVSLRDPRMVPGLAVLDAELTDGAPWPVTLSTGMDALTQLIEAYLSVKANPETDALCRAAIPLAAKALFRLSKGEDLEARQTMLVAAHLSGIALANAGLGAVHGLAGVLGGHTKAPHGAICARLLPEVLKVNRQACAAAGRDTKRFGEVDEMVSEGMAHPGETAADLLSALTNGAAFPGLGSFDAETVAKESMESSSMKGNPVQLTVAQLVSVLGSAV</sequence>
<dbReference type="EMBL" id="AAYA01000014">
    <property type="protein sequence ID" value="EBA06531.1"/>
    <property type="molecule type" value="Genomic_DNA"/>
</dbReference>
<organism evidence="7 8">
    <name type="scientific">Sagittula stellata (strain ATCC 700073 / DSM 11524 / E-37)</name>
    <dbReference type="NCBI Taxonomy" id="388399"/>
    <lineage>
        <taxon>Bacteria</taxon>
        <taxon>Pseudomonadati</taxon>
        <taxon>Pseudomonadota</taxon>
        <taxon>Alphaproteobacteria</taxon>
        <taxon>Rhodobacterales</taxon>
        <taxon>Roseobacteraceae</taxon>
        <taxon>Sagittula</taxon>
    </lineage>
</organism>
<evidence type="ECO:0000256" key="4">
    <source>
        <dbReference type="ARBA" id="ARBA00023027"/>
    </source>
</evidence>